<reference evidence="2" key="1">
    <citation type="submission" date="2021-02" db="EMBL/GenBank/DDBJ databases">
        <authorList>
            <person name="Nowell W R."/>
        </authorList>
    </citation>
    <scope>NUCLEOTIDE SEQUENCE</scope>
</reference>
<evidence type="ECO:0000313" key="3">
    <source>
        <dbReference type="EMBL" id="CAF4415914.1"/>
    </source>
</evidence>
<feature type="compositionally biased region" description="Acidic residues" evidence="1">
    <location>
        <begin position="187"/>
        <end position="201"/>
    </location>
</feature>
<feature type="compositionally biased region" description="Polar residues" evidence="1">
    <location>
        <begin position="105"/>
        <end position="115"/>
    </location>
</feature>
<name>A0A815X9Q6_9BILA</name>
<evidence type="ECO:0000256" key="1">
    <source>
        <dbReference type="SAM" id="MobiDB-lite"/>
    </source>
</evidence>
<accession>A0A815X9Q6</accession>
<sequence length="209" mass="22683">MPIRTINVRIDTFFTGTEAQCDKNLKARRSATQQPATTAKTAVATAESLPQSTQTAFDVVTAAAKTKRGAPVPTVPSENDKAESNDTTATEKEKSSSHSHVVADSNKNPVNQGASGSADPSLPVQQSKEKSISELDINELIDFFESIHDDESRKEQETTTTTDLVQREGNGDEEEQEVVDVSQHDDENQDGNDFDDPDAENGEVNAYKL</sequence>
<dbReference type="Proteomes" id="UP000681722">
    <property type="component" value="Unassembled WGS sequence"/>
</dbReference>
<feature type="region of interest" description="Disordered" evidence="1">
    <location>
        <begin position="65"/>
        <end position="133"/>
    </location>
</feature>
<dbReference type="EMBL" id="CAJOBC010093283">
    <property type="protein sequence ID" value="CAF4415914.1"/>
    <property type="molecule type" value="Genomic_DNA"/>
</dbReference>
<feature type="compositionally biased region" description="Basic and acidic residues" evidence="1">
    <location>
        <begin position="78"/>
        <end position="96"/>
    </location>
</feature>
<feature type="region of interest" description="Disordered" evidence="1">
    <location>
        <begin position="26"/>
        <end position="53"/>
    </location>
</feature>
<dbReference type="Proteomes" id="UP000663829">
    <property type="component" value="Unassembled WGS sequence"/>
</dbReference>
<keyword evidence="4" id="KW-1185">Reference proteome</keyword>
<protein>
    <submittedName>
        <fullName evidence="2">Uncharacterized protein</fullName>
    </submittedName>
</protein>
<comment type="caution">
    <text evidence="2">The sequence shown here is derived from an EMBL/GenBank/DDBJ whole genome shotgun (WGS) entry which is preliminary data.</text>
</comment>
<evidence type="ECO:0000313" key="4">
    <source>
        <dbReference type="Proteomes" id="UP000663829"/>
    </source>
</evidence>
<organism evidence="2 4">
    <name type="scientific">Didymodactylos carnosus</name>
    <dbReference type="NCBI Taxonomy" id="1234261"/>
    <lineage>
        <taxon>Eukaryota</taxon>
        <taxon>Metazoa</taxon>
        <taxon>Spiralia</taxon>
        <taxon>Gnathifera</taxon>
        <taxon>Rotifera</taxon>
        <taxon>Eurotatoria</taxon>
        <taxon>Bdelloidea</taxon>
        <taxon>Philodinida</taxon>
        <taxon>Philodinidae</taxon>
        <taxon>Didymodactylos</taxon>
    </lineage>
</organism>
<proteinExistence type="predicted"/>
<feature type="compositionally biased region" description="Basic and acidic residues" evidence="1">
    <location>
        <begin position="146"/>
        <end position="157"/>
    </location>
</feature>
<dbReference type="AlphaFoldDB" id="A0A815X9Q6"/>
<dbReference type="EMBL" id="CAJNOQ010027587">
    <property type="protein sequence ID" value="CAF1554792.1"/>
    <property type="molecule type" value="Genomic_DNA"/>
</dbReference>
<evidence type="ECO:0000313" key="2">
    <source>
        <dbReference type="EMBL" id="CAF1554792.1"/>
    </source>
</evidence>
<gene>
    <name evidence="2" type="ORF">GPM918_LOCUS39419</name>
    <name evidence="3" type="ORF">SRO942_LOCUS40287</name>
</gene>
<feature type="compositionally biased region" description="Low complexity" evidence="1">
    <location>
        <begin position="31"/>
        <end position="46"/>
    </location>
</feature>
<feature type="region of interest" description="Disordered" evidence="1">
    <location>
        <begin position="146"/>
        <end position="209"/>
    </location>
</feature>